<dbReference type="KEGG" id="ruf:TH63_04430"/>
<dbReference type="PATRIC" id="fig|1379910.4.peg.965"/>
<evidence type="ECO:0000313" key="3">
    <source>
        <dbReference type="Proteomes" id="UP000036458"/>
    </source>
</evidence>
<keyword evidence="3" id="KW-1185">Reference proteome</keyword>
<evidence type="ECO:0000313" key="2">
    <source>
        <dbReference type="EMBL" id="AKQ47485.1"/>
    </source>
</evidence>
<dbReference type="InterPro" id="IPR030395">
    <property type="entry name" value="GP_PDE_dom"/>
</dbReference>
<dbReference type="EMBL" id="CP010777">
    <property type="protein sequence ID" value="AKQ47485.1"/>
    <property type="molecule type" value="Genomic_DNA"/>
</dbReference>
<feature type="domain" description="GP-PDE" evidence="1">
    <location>
        <begin position="8"/>
        <end position="237"/>
    </location>
</feature>
<dbReference type="AlphaFoldDB" id="A0A0H4VNI0"/>
<dbReference type="PANTHER" id="PTHR46211:SF1">
    <property type="entry name" value="GLYCEROPHOSPHODIESTER PHOSPHODIESTERASE, CYTOPLASMIC"/>
    <property type="match status" value="1"/>
</dbReference>
<dbReference type="PROSITE" id="PS51704">
    <property type="entry name" value="GP_PDE"/>
    <property type="match status" value="1"/>
</dbReference>
<sequence>MKDEFLKNKVIAHRGAFQNTGVAENSLASLQHAIRLGCTGSEFDVHMSLDSIPFVYHDPKINGIDISLTPAAELAQLKLPNGETLPTLDAYLQAGLAQNNTRLILEIKPRAKNLAHNRALAHKVVEAVRKNKAQGWVDYISFGYEILLKVQELEPSARVANLNGEKTPAQLAKDRMYGLDYNLALIKKNPQWVKEAHDLNLTVNVWTVNNPAMMEWLLDLNADFITTNEPEMLLEKVKKLAGK</sequence>
<dbReference type="InterPro" id="IPR017946">
    <property type="entry name" value="PLC-like_Pdiesterase_TIM-brl"/>
</dbReference>
<organism evidence="2 3">
    <name type="scientific">Rufibacter radiotolerans</name>
    <dbReference type="NCBI Taxonomy" id="1379910"/>
    <lineage>
        <taxon>Bacteria</taxon>
        <taxon>Pseudomonadati</taxon>
        <taxon>Bacteroidota</taxon>
        <taxon>Cytophagia</taxon>
        <taxon>Cytophagales</taxon>
        <taxon>Hymenobacteraceae</taxon>
        <taxon>Rufibacter</taxon>
    </lineage>
</organism>
<dbReference type="GO" id="GO:0006629">
    <property type="term" value="P:lipid metabolic process"/>
    <property type="evidence" value="ECO:0007669"/>
    <property type="project" value="InterPro"/>
</dbReference>
<dbReference type="GO" id="GO:0008081">
    <property type="term" value="F:phosphoric diester hydrolase activity"/>
    <property type="evidence" value="ECO:0007669"/>
    <property type="project" value="InterPro"/>
</dbReference>
<dbReference type="STRING" id="1379910.TH63_04430"/>
<evidence type="ECO:0000259" key="1">
    <source>
        <dbReference type="PROSITE" id="PS51704"/>
    </source>
</evidence>
<accession>A0A0H4VNI0</accession>
<gene>
    <name evidence="2" type="ORF">TH63_04430</name>
</gene>
<dbReference type="PANTHER" id="PTHR46211">
    <property type="entry name" value="GLYCEROPHOSPHORYL DIESTER PHOSPHODIESTERASE"/>
    <property type="match status" value="1"/>
</dbReference>
<dbReference type="Gene3D" id="3.20.20.190">
    <property type="entry name" value="Phosphatidylinositol (PI) phosphodiesterase"/>
    <property type="match status" value="1"/>
</dbReference>
<dbReference type="Pfam" id="PF03009">
    <property type="entry name" value="GDPD"/>
    <property type="match status" value="1"/>
</dbReference>
<name>A0A0H4VNI0_9BACT</name>
<protein>
    <recommendedName>
        <fullName evidence="1">GP-PDE domain-containing protein</fullName>
    </recommendedName>
</protein>
<reference evidence="2 3" key="1">
    <citation type="submission" date="2015-01" db="EMBL/GenBank/DDBJ databases">
        <title>Rufibacter sp./DG31D/ whole genome sequencing.</title>
        <authorList>
            <person name="Kim M.K."/>
            <person name="Srinivasan S."/>
            <person name="Lee J.-J."/>
        </authorList>
    </citation>
    <scope>NUCLEOTIDE SEQUENCE [LARGE SCALE GENOMIC DNA]</scope>
    <source>
        <strain evidence="2 3">DG31D</strain>
    </source>
</reference>
<proteinExistence type="predicted"/>
<dbReference type="Proteomes" id="UP000036458">
    <property type="component" value="Chromosome"/>
</dbReference>
<dbReference type="SUPFAM" id="SSF51695">
    <property type="entry name" value="PLC-like phosphodiesterases"/>
    <property type="match status" value="1"/>
</dbReference>